<reference evidence="1" key="1">
    <citation type="journal article" date="2015" name="Nature">
        <title>Complex archaea that bridge the gap between prokaryotes and eukaryotes.</title>
        <authorList>
            <person name="Spang A."/>
            <person name="Saw J.H."/>
            <person name="Jorgensen S.L."/>
            <person name="Zaremba-Niedzwiedzka K."/>
            <person name="Martijn J."/>
            <person name="Lind A.E."/>
            <person name="van Eijk R."/>
            <person name="Schleper C."/>
            <person name="Guy L."/>
            <person name="Ettema T.J."/>
        </authorList>
    </citation>
    <scope>NUCLEOTIDE SEQUENCE</scope>
</reference>
<comment type="caution">
    <text evidence="1">The sequence shown here is derived from an EMBL/GenBank/DDBJ whole genome shotgun (WGS) entry which is preliminary data.</text>
</comment>
<evidence type="ECO:0000313" key="1">
    <source>
        <dbReference type="EMBL" id="KKN10607.1"/>
    </source>
</evidence>
<protein>
    <submittedName>
        <fullName evidence="1">Uncharacterized protein</fullName>
    </submittedName>
</protein>
<accession>A0A0F9NF45</accession>
<gene>
    <name evidence="1" type="ORF">LCGC14_1034950</name>
</gene>
<proteinExistence type="predicted"/>
<organism evidence="1">
    <name type="scientific">marine sediment metagenome</name>
    <dbReference type="NCBI Taxonomy" id="412755"/>
    <lineage>
        <taxon>unclassified sequences</taxon>
        <taxon>metagenomes</taxon>
        <taxon>ecological metagenomes</taxon>
    </lineage>
</organism>
<dbReference type="AlphaFoldDB" id="A0A0F9NF45"/>
<dbReference type="EMBL" id="LAZR01004230">
    <property type="protein sequence ID" value="KKN10607.1"/>
    <property type="molecule type" value="Genomic_DNA"/>
</dbReference>
<sequence>MALTIDELLDEISVHLQDPAYELLNRAQLLEAVNSAAWDASAEGWVLSTQDESLTTGSADYEYDVPAGLAYIHEIWQETTTGTAIYPTFVPWHQWELVIDASGTPAIHFSRDSYSLTATIDLRVKGQTRPTTEYSADTDVIDTGMESFIRERAVVYAARNLSRGSSGHAQQYAQLEQTAMENSMRFIEKQGEFFRPKRYSRAVPGR</sequence>
<name>A0A0F9NF45_9ZZZZ</name>